<feature type="region of interest" description="Disordered" evidence="10">
    <location>
        <begin position="1"/>
        <end position="20"/>
    </location>
</feature>
<keyword evidence="3 9" id="KW-0862">Zinc</keyword>
<evidence type="ECO:0000256" key="1">
    <source>
        <dbReference type="ARBA" id="ARBA00022723"/>
    </source>
</evidence>
<evidence type="ECO:0000256" key="4">
    <source>
        <dbReference type="ARBA" id="ARBA00023015"/>
    </source>
</evidence>
<organism evidence="12 13">
    <name type="scientific">Tanacetum coccineum</name>
    <dbReference type="NCBI Taxonomy" id="301880"/>
    <lineage>
        <taxon>Eukaryota</taxon>
        <taxon>Viridiplantae</taxon>
        <taxon>Streptophyta</taxon>
        <taxon>Embryophyta</taxon>
        <taxon>Tracheophyta</taxon>
        <taxon>Spermatophyta</taxon>
        <taxon>Magnoliopsida</taxon>
        <taxon>eudicotyledons</taxon>
        <taxon>Gunneridae</taxon>
        <taxon>Pentapetalae</taxon>
        <taxon>asterids</taxon>
        <taxon>campanulids</taxon>
        <taxon>Asterales</taxon>
        <taxon>Asteraceae</taxon>
        <taxon>Asteroideae</taxon>
        <taxon>Anthemideae</taxon>
        <taxon>Anthemidinae</taxon>
        <taxon>Tanacetum</taxon>
    </lineage>
</organism>
<reference evidence="12" key="1">
    <citation type="journal article" date="2022" name="Int. J. Mol. Sci.">
        <title>Draft Genome of Tanacetum Coccineum: Genomic Comparison of Closely Related Tanacetum-Family Plants.</title>
        <authorList>
            <person name="Yamashiro T."/>
            <person name="Shiraishi A."/>
            <person name="Nakayama K."/>
            <person name="Satake H."/>
        </authorList>
    </citation>
    <scope>NUCLEOTIDE SEQUENCE</scope>
</reference>
<dbReference type="EMBL" id="BQNB010009677">
    <property type="protein sequence ID" value="GJS66831.1"/>
    <property type="molecule type" value="Genomic_DNA"/>
</dbReference>
<dbReference type="InterPro" id="IPR003851">
    <property type="entry name" value="Znf_Dof"/>
</dbReference>
<sequence length="237" mass="26387">MDMDTTTPPSSWSSSSEGIGLVKSKEEKKALVNNNKNGVAEKPQALNCPRCNSSNTKFCYYNNYNLSQPRYFCKTCRRYWTAGGTLRNVPVGGGSRKINKRSSKTNHLDHIMMPQPPPSLTNMVLHSPNVDQHIVNGDQDDQLIGFLKNGNNHDYAKGMMMMNSFMPSNNMMMTMMMNNSPNDFHENDQDNTTTTAPSTSARMFFPLDDDLKPTPTSENEGDSNCNAYWSGGGGSAW</sequence>
<protein>
    <recommendedName>
        <fullName evidence="9">Dof zinc finger protein</fullName>
    </recommendedName>
</protein>
<dbReference type="PROSITE" id="PS01361">
    <property type="entry name" value="ZF_DOF_1"/>
    <property type="match status" value="1"/>
</dbReference>
<gene>
    <name evidence="12" type="ORF">Tco_0681395</name>
</gene>
<feature type="compositionally biased region" description="Polar residues" evidence="10">
    <location>
        <begin position="214"/>
        <end position="227"/>
    </location>
</feature>
<evidence type="ECO:0000256" key="8">
    <source>
        <dbReference type="PROSITE-ProRule" id="PRU00071"/>
    </source>
</evidence>
<dbReference type="PANTHER" id="PTHR31992:SF141">
    <property type="entry name" value="DOF ZINC FINGER PROTEIN DOF1.4"/>
    <property type="match status" value="1"/>
</dbReference>
<dbReference type="PANTHER" id="PTHR31992">
    <property type="entry name" value="DOF ZINC FINGER PROTEIN DOF1.4-RELATED"/>
    <property type="match status" value="1"/>
</dbReference>
<keyword evidence="13" id="KW-1185">Reference proteome</keyword>
<evidence type="ECO:0000259" key="11">
    <source>
        <dbReference type="PROSITE" id="PS50884"/>
    </source>
</evidence>
<evidence type="ECO:0000313" key="12">
    <source>
        <dbReference type="EMBL" id="GJS66831.1"/>
    </source>
</evidence>
<keyword evidence="7 8" id="KW-0539">Nucleus</keyword>
<proteinExistence type="predicted"/>
<comment type="caution">
    <text evidence="12">The sequence shown here is derived from an EMBL/GenBank/DDBJ whole genome shotgun (WGS) entry which is preliminary data.</text>
</comment>
<name>A0ABQ4XP79_9ASTR</name>
<dbReference type="Pfam" id="PF02701">
    <property type="entry name" value="Zn_ribbon_Dof"/>
    <property type="match status" value="1"/>
</dbReference>
<feature type="domain" description="Dof-type" evidence="11">
    <location>
        <begin position="46"/>
        <end position="100"/>
    </location>
</feature>
<evidence type="ECO:0000256" key="9">
    <source>
        <dbReference type="RuleBase" id="RU369094"/>
    </source>
</evidence>
<evidence type="ECO:0000313" key="13">
    <source>
        <dbReference type="Proteomes" id="UP001151760"/>
    </source>
</evidence>
<keyword evidence="4 9" id="KW-0805">Transcription regulation</keyword>
<reference evidence="12" key="2">
    <citation type="submission" date="2022-01" db="EMBL/GenBank/DDBJ databases">
        <authorList>
            <person name="Yamashiro T."/>
            <person name="Shiraishi A."/>
            <person name="Satake H."/>
            <person name="Nakayama K."/>
        </authorList>
    </citation>
    <scope>NUCLEOTIDE SEQUENCE</scope>
</reference>
<keyword evidence="1 9" id="KW-0479">Metal-binding</keyword>
<comment type="subcellular location">
    <subcellularLocation>
        <location evidence="8 9">Nucleus</location>
    </subcellularLocation>
</comment>
<dbReference type="InterPro" id="IPR045174">
    <property type="entry name" value="Dof"/>
</dbReference>
<evidence type="ECO:0000256" key="2">
    <source>
        <dbReference type="ARBA" id="ARBA00022771"/>
    </source>
</evidence>
<dbReference type="Proteomes" id="UP001151760">
    <property type="component" value="Unassembled WGS sequence"/>
</dbReference>
<evidence type="ECO:0000256" key="5">
    <source>
        <dbReference type="ARBA" id="ARBA00023125"/>
    </source>
</evidence>
<feature type="compositionally biased region" description="Polar residues" evidence="10">
    <location>
        <begin position="190"/>
        <end position="201"/>
    </location>
</feature>
<feature type="region of interest" description="Disordered" evidence="10">
    <location>
        <begin position="180"/>
        <end position="237"/>
    </location>
</feature>
<evidence type="ECO:0000256" key="3">
    <source>
        <dbReference type="ARBA" id="ARBA00022833"/>
    </source>
</evidence>
<feature type="compositionally biased region" description="Low complexity" evidence="10">
    <location>
        <begin position="1"/>
        <end position="16"/>
    </location>
</feature>
<dbReference type="PROSITE" id="PS50884">
    <property type="entry name" value="ZF_DOF_2"/>
    <property type="match status" value="1"/>
</dbReference>
<keyword evidence="6 9" id="KW-0804">Transcription</keyword>
<comment type="function">
    <text evidence="9">Transcription factor that binds specifically to a 5'-AA[AG]G-3' consensus core sequence.</text>
</comment>
<evidence type="ECO:0000256" key="6">
    <source>
        <dbReference type="ARBA" id="ARBA00023163"/>
    </source>
</evidence>
<evidence type="ECO:0000256" key="7">
    <source>
        <dbReference type="ARBA" id="ARBA00023242"/>
    </source>
</evidence>
<accession>A0ABQ4XP79</accession>
<keyword evidence="5 8" id="KW-0238">DNA-binding</keyword>
<evidence type="ECO:0000256" key="10">
    <source>
        <dbReference type="SAM" id="MobiDB-lite"/>
    </source>
</evidence>
<keyword evidence="2 8" id="KW-0863">Zinc-finger</keyword>